<reference evidence="2 3" key="1">
    <citation type="submission" date="2020-08" db="EMBL/GenBank/DDBJ databases">
        <title>Genomic Encyclopedia of Type Strains, Phase IV (KMG-IV): sequencing the most valuable type-strain genomes for metagenomic binning, comparative biology and taxonomic classification.</title>
        <authorList>
            <person name="Goeker M."/>
        </authorList>
    </citation>
    <scope>NUCLEOTIDE SEQUENCE [LARGE SCALE GENOMIC DNA]</scope>
    <source>
        <strain evidence="2 3">DSM 14590</strain>
    </source>
</reference>
<keyword evidence="3" id="KW-1185">Reference proteome</keyword>
<evidence type="ECO:0000256" key="1">
    <source>
        <dbReference type="SAM" id="MobiDB-lite"/>
    </source>
</evidence>
<dbReference type="AlphaFoldDB" id="A0AA89STU4"/>
<proteinExistence type="predicted"/>
<sequence>MHLKKNANQTLNNSHVFHKKSGRRLLIGDTRWRTREEAVAATAGPKRREPMAPGARQIRKAEGASISPKGCPHPVGNGEMSPSLAPRYALEDSRGGSDQTKFGLAWVAQRS</sequence>
<name>A0AA89STU4_9BACL</name>
<gene>
    <name evidence="2" type="ORF">HNR78_002519</name>
</gene>
<protein>
    <submittedName>
        <fullName evidence="2">Uncharacterized protein</fullName>
    </submittedName>
</protein>
<evidence type="ECO:0000313" key="2">
    <source>
        <dbReference type="EMBL" id="MBB3869622.1"/>
    </source>
</evidence>
<accession>A0AA89STU4</accession>
<feature type="region of interest" description="Disordered" evidence="1">
    <location>
        <begin position="37"/>
        <end position="99"/>
    </location>
</feature>
<dbReference type="EMBL" id="JACICZ010000010">
    <property type="protein sequence ID" value="MBB3869622.1"/>
    <property type="molecule type" value="Genomic_DNA"/>
</dbReference>
<dbReference type="Proteomes" id="UP000613002">
    <property type="component" value="Unassembled WGS sequence"/>
</dbReference>
<comment type="caution">
    <text evidence="2">The sequence shown here is derived from an EMBL/GenBank/DDBJ whole genome shotgun (WGS) entry which is preliminary data.</text>
</comment>
<organism evidence="2 3">
    <name type="scientific">Parageobacillus toebii NBRC 107807</name>
    <dbReference type="NCBI Taxonomy" id="1223503"/>
    <lineage>
        <taxon>Bacteria</taxon>
        <taxon>Bacillati</taxon>
        <taxon>Bacillota</taxon>
        <taxon>Bacilli</taxon>
        <taxon>Bacillales</taxon>
        <taxon>Anoxybacillaceae</taxon>
        <taxon>Parageobacillus</taxon>
    </lineage>
</organism>
<evidence type="ECO:0000313" key="3">
    <source>
        <dbReference type="Proteomes" id="UP000613002"/>
    </source>
</evidence>